<sequence length="376" mass="44172">MDEKKFLTKKFREYYYQNKQVYTEQLNKREIGFIPFEGTMIRHRKVEDLLDLQNFLMDNIPRHLYHSVAYYKYPDKRSMQEKEWNGAEYVFDLDADHIPGADQMSYEQILREVKDHTLRLLNKFLIGYLDLDPESLNIYFSGARGYHIHIKSDKIYQMNSDQRREISNLVRGEGISIKSFLGIASKTPITGKGWISDINSELIDTLNKIAQGEKTEYVDRVGEDKIKQLLDRTISAKDKRKYRQIYMEQGIEKYSNTNIKMIENLLEKIISEYVKKNSVEIDEPVSTDIHRLIRFPYSLHGKTGLIVRKIDIDSLKTFEPLSEAIPNIFGDDPIGVRMKKPFEINFNRIHYKLEEEDTVPSNLAIFLSLSGRANIY</sequence>
<reference evidence="16" key="2">
    <citation type="submission" date="2016-06" db="EMBL/GenBank/DDBJ databases">
        <authorList>
            <person name="Toshchakov V.S."/>
        </authorList>
    </citation>
    <scope>NUCLEOTIDE SEQUENCE [LARGE SCALE GENOMIC DNA]</scope>
    <source>
        <strain>PM4 (JCM 30641</strain>
        <strain evidence="16">\VKM B-2940)</strain>
    </source>
</reference>
<dbReference type="SUPFAM" id="SSF56747">
    <property type="entry name" value="Prim-pol domain"/>
    <property type="match status" value="1"/>
</dbReference>
<dbReference type="PANTHER" id="PTHR10536">
    <property type="entry name" value="DNA PRIMASE SMALL SUBUNIT"/>
    <property type="match status" value="1"/>
</dbReference>
<evidence type="ECO:0000256" key="9">
    <source>
        <dbReference type="ARBA" id="ARBA00023163"/>
    </source>
</evidence>
<dbReference type="InterPro" id="IPR002755">
    <property type="entry name" value="DNA_primase_S"/>
</dbReference>
<evidence type="ECO:0000256" key="6">
    <source>
        <dbReference type="ARBA" id="ARBA00022705"/>
    </source>
</evidence>
<comment type="function">
    <text evidence="13">RNA polymerase that catalyzes the synthesis of short RNA molecules used as primers for DNA polymerase during DNA replication.</text>
</comment>
<feature type="active site" evidence="11">
    <location>
        <position position="282"/>
    </location>
</feature>
<name>A0A1N5UDI8_9ARCH</name>
<comment type="similarity">
    <text evidence="1 11 12">Belongs to the eukaryotic-type primase small subunit family.</text>
</comment>
<evidence type="ECO:0000256" key="1">
    <source>
        <dbReference type="ARBA" id="ARBA00009762"/>
    </source>
</evidence>
<dbReference type="GO" id="GO:1990077">
    <property type="term" value="C:primosome complex"/>
    <property type="evidence" value="ECO:0007669"/>
    <property type="project" value="UniProtKB-KW"/>
</dbReference>
<dbReference type="STRING" id="1673428.CPM_0887"/>
<dbReference type="GO" id="GO:0003899">
    <property type="term" value="F:DNA-directed RNA polymerase activity"/>
    <property type="evidence" value="ECO:0007669"/>
    <property type="project" value="UniProtKB-UniRule"/>
</dbReference>
<dbReference type="EMBL" id="LT671858">
    <property type="protein sequence ID" value="SIM58218.1"/>
    <property type="molecule type" value="Genomic_DNA"/>
</dbReference>
<evidence type="ECO:0000313" key="16">
    <source>
        <dbReference type="Proteomes" id="UP000187822"/>
    </source>
</evidence>
<evidence type="ECO:0000256" key="2">
    <source>
        <dbReference type="ARBA" id="ARBA00022478"/>
    </source>
</evidence>
<dbReference type="GO" id="GO:0046872">
    <property type="term" value="F:metal ion binding"/>
    <property type="evidence" value="ECO:0007669"/>
    <property type="project" value="UniProtKB-KW"/>
</dbReference>
<evidence type="ECO:0000256" key="12">
    <source>
        <dbReference type="RuleBase" id="RU003514"/>
    </source>
</evidence>
<dbReference type="NCBIfam" id="TIGR00335">
    <property type="entry name" value="primase_sml"/>
    <property type="match status" value="1"/>
</dbReference>
<keyword evidence="16" id="KW-1185">Reference proteome</keyword>
<keyword evidence="4 11" id="KW-0808">Transferase</keyword>
<dbReference type="HAMAP" id="MF_00700">
    <property type="entry name" value="DNA_primase_sml_arc"/>
    <property type="match status" value="1"/>
</dbReference>
<evidence type="ECO:0000256" key="5">
    <source>
        <dbReference type="ARBA" id="ARBA00022695"/>
    </source>
</evidence>
<comment type="cofactor">
    <cofactor evidence="11">
        <name>Mg(2+)</name>
        <dbReference type="ChEBI" id="CHEBI:18420"/>
    </cofactor>
    <cofactor evidence="11">
        <name>Mn(2+)</name>
        <dbReference type="ChEBI" id="CHEBI:29035"/>
    </cofactor>
</comment>
<dbReference type="Pfam" id="PF01896">
    <property type="entry name" value="DNA_primase_S"/>
    <property type="match status" value="1"/>
</dbReference>
<gene>
    <name evidence="11" type="primary">priS</name>
    <name evidence="15" type="ORF">CPM_0887</name>
    <name evidence="14" type="ORF">CSP5_0890</name>
</gene>
<keyword evidence="8 11" id="KW-0460">Magnesium</keyword>
<feature type="active site" evidence="11">
    <location>
        <position position="92"/>
    </location>
</feature>
<keyword evidence="10 11" id="KW-0464">Manganese</keyword>
<evidence type="ECO:0000256" key="11">
    <source>
        <dbReference type="HAMAP-Rule" id="MF_00700"/>
    </source>
</evidence>
<evidence type="ECO:0000256" key="3">
    <source>
        <dbReference type="ARBA" id="ARBA00022515"/>
    </source>
</evidence>
<evidence type="ECO:0000256" key="7">
    <source>
        <dbReference type="ARBA" id="ARBA00022723"/>
    </source>
</evidence>
<dbReference type="OrthoDB" id="31125at2157"/>
<comment type="subunit">
    <text evidence="11">Heterodimer of a small subunit (PriS) and a large subunit (PriL).</text>
</comment>
<dbReference type="Proteomes" id="UP000195607">
    <property type="component" value="Chromosome I"/>
</dbReference>
<evidence type="ECO:0000313" key="17">
    <source>
        <dbReference type="Proteomes" id="UP000195607"/>
    </source>
</evidence>
<keyword evidence="5 11" id="KW-0548">Nucleotidyltransferase</keyword>
<dbReference type="GeneID" id="41588164"/>
<keyword evidence="6 11" id="KW-0235">DNA replication</keyword>
<dbReference type="EMBL" id="LT719092">
    <property type="protein sequence ID" value="SJK84732.1"/>
    <property type="molecule type" value="Genomic_DNA"/>
</dbReference>
<reference evidence="14 17" key="1">
    <citation type="submission" date="2016-04" db="EMBL/GenBank/DDBJ databases">
        <authorList>
            <person name="Evans L.H."/>
            <person name="Alamgir A."/>
            <person name="Owens N."/>
            <person name="Weber N.D."/>
            <person name="Virtaneva K."/>
            <person name="Barbian K."/>
            <person name="Babar A."/>
            <person name="Rosenke K."/>
        </authorList>
    </citation>
    <scope>NUCLEOTIDE SEQUENCE [LARGE SCALE GENOMIC DNA]</scope>
    <source>
        <strain evidence="14">S5</strain>
        <strain evidence="17">S5(T) (JCM 30642 \VKM B-2941)</strain>
    </source>
</reference>
<comment type="function">
    <text evidence="11">Catalytic subunit of DNA primase, an RNA polymerase that catalyzes the synthesis of short RNA molecules used as primers for DNA polymerase during DNA replication. The small subunit contains the primase catalytic core and has DNA synthesis activity on its own. Binding to the large subunit stabilizes and modulates the activity, increasing the rate of DNA synthesis while decreasing the length of the DNA fragments, and conferring RNA synthesis capability. The DNA polymerase activity may enable DNA primase to also catalyze primer extension after primer synthesis. May also play a role in DNA repair.</text>
</comment>
<dbReference type="Proteomes" id="UP000187822">
    <property type="component" value="Chromosome I"/>
</dbReference>
<reference evidence="15" key="3">
    <citation type="submission" date="2016-06" db="EMBL/GenBank/DDBJ databases">
        <authorList>
            <person name="Olsen C.W."/>
            <person name="Carey S."/>
            <person name="Hinshaw L."/>
            <person name="Karasin A.I."/>
        </authorList>
    </citation>
    <scope>NUCLEOTIDE SEQUENCE [LARGE SCALE GENOMIC DNA]</scope>
    <source>
        <strain evidence="15">PM4</strain>
    </source>
</reference>
<accession>A0A1N5UDI8</accession>
<evidence type="ECO:0000313" key="14">
    <source>
        <dbReference type="EMBL" id="SIM58218.1"/>
    </source>
</evidence>
<protein>
    <recommendedName>
        <fullName evidence="11">DNA primase small subunit PriS</fullName>
        <ecNumber evidence="11">2.7.7.-</ecNumber>
    </recommendedName>
</protein>
<dbReference type="EC" id="2.7.7.-" evidence="11"/>
<keyword evidence="7 11" id="KW-0479">Metal-binding</keyword>
<evidence type="ECO:0000256" key="8">
    <source>
        <dbReference type="ARBA" id="ARBA00022842"/>
    </source>
</evidence>
<feature type="active site" evidence="11">
    <location>
        <position position="94"/>
    </location>
</feature>
<keyword evidence="2 11" id="KW-0240">DNA-directed RNA polymerase</keyword>
<dbReference type="RefSeq" id="WP_021788691.1">
    <property type="nucleotide sequence ID" value="NZ_LT671858.1"/>
</dbReference>
<evidence type="ECO:0000256" key="4">
    <source>
        <dbReference type="ARBA" id="ARBA00022679"/>
    </source>
</evidence>
<proteinExistence type="inferred from homology"/>
<evidence type="ECO:0000313" key="15">
    <source>
        <dbReference type="EMBL" id="SJK84732.1"/>
    </source>
</evidence>
<evidence type="ECO:0000256" key="13">
    <source>
        <dbReference type="RuleBase" id="RU004224"/>
    </source>
</evidence>
<evidence type="ECO:0000256" key="10">
    <source>
        <dbReference type="ARBA" id="ARBA00023211"/>
    </source>
</evidence>
<dbReference type="GO" id="GO:0000428">
    <property type="term" value="C:DNA-directed RNA polymerase complex"/>
    <property type="evidence" value="ECO:0007669"/>
    <property type="project" value="UniProtKB-KW"/>
</dbReference>
<dbReference type="AlphaFoldDB" id="A0A1N5UDI8"/>
<dbReference type="GO" id="GO:0006269">
    <property type="term" value="P:DNA replication, synthesis of primer"/>
    <property type="evidence" value="ECO:0007669"/>
    <property type="project" value="UniProtKB-UniRule"/>
</dbReference>
<dbReference type="Gene3D" id="1.10.8.160">
    <property type="entry name" value="DNA primase S, domain 2"/>
    <property type="match status" value="1"/>
</dbReference>
<keyword evidence="9 11" id="KW-0804">Transcription</keyword>
<dbReference type="Gene3D" id="3.90.920.10">
    <property type="entry name" value="DNA primase, PRIM domain"/>
    <property type="match status" value="1"/>
</dbReference>
<dbReference type="KEGG" id="cdiv:CPM_0887"/>
<dbReference type="InterPro" id="IPR023639">
    <property type="entry name" value="DNA_primase_ssu_PriS"/>
</dbReference>
<organism evidence="14 17">
    <name type="scientific">Cuniculiplasma divulgatum</name>
    <dbReference type="NCBI Taxonomy" id="1673428"/>
    <lineage>
        <taxon>Archaea</taxon>
        <taxon>Methanobacteriati</taxon>
        <taxon>Thermoplasmatota</taxon>
        <taxon>Thermoplasmata</taxon>
        <taxon>Thermoplasmatales</taxon>
        <taxon>Cuniculiplasmataceae</taxon>
        <taxon>Cuniculiplasma</taxon>
    </lineage>
</organism>
<keyword evidence="3 11" id="KW-0639">Primosome</keyword>
<dbReference type="InterPro" id="IPR014052">
    <property type="entry name" value="DNA_primase_ssu_euk/arc"/>
</dbReference>